<keyword evidence="3" id="KW-0325">Glycoprotein</keyword>
<evidence type="ECO:0000256" key="1">
    <source>
        <dbReference type="ARBA" id="ARBA00022729"/>
    </source>
</evidence>
<feature type="repeat" description="CSPG" evidence="5">
    <location>
        <begin position="673"/>
        <end position="771"/>
    </location>
</feature>
<comment type="caution">
    <text evidence="4">Lacks conserved residue(s) required for the propagation of feature annotation.</text>
</comment>
<dbReference type="Gene3D" id="2.60.120.200">
    <property type="match status" value="2"/>
</dbReference>
<feature type="compositionally biased region" description="Polar residues" evidence="6">
    <location>
        <begin position="2237"/>
        <end position="2250"/>
    </location>
</feature>
<feature type="repeat" description="CSPG" evidence="5">
    <location>
        <begin position="437"/>
        <end position="532"/>
    </location>
</feature>
<evidence type="ECO:0000256" key="3">
    <source>
        <dbReference type="ARBA" id="ARBA00023180"/>
    </source>
</evidence>
<evidence type="ECO:0000256" key="4">
    <source>
        <dbReference type="PROSITE-ProRule" id="PRU00122"/>
    </source>
</evidence>
<feature type="repeat" description="CSPG" evidence="5">
    <location>
        <begin position="1139"/>
        <end position="1229"/>
    </location>
</feature>
<gene>
    <name evidence="10" type="ORF">CCH79_00009054</name>
</gene>
<dbReference type="PROSITE" id="PS50025">
    <property type="entry name" value="LAM_G_DOMAIN"/>
    <property type="match status" value="2"/>
</dbReference>
<feature type="repeat" description="CSPG" evidence="5">
    <location>
        <begin position="905"/>
        <end position="999"/>
    </location>
</feature>
<evidence type="ECO:0000256" key="5">
    <source>
        <dbReference type="PROSITE-ProRule" id="PRU01201"/>
    </source>
</evidence>
<keyword evidence="7" id="KW-0812">Transmembrane</keyword>
<keyword evidence="2" id="KW-0677">Repeat</keyword>
<dbReference type="SMART" id="SM00282">
    <property type="entry name" value="LamG"/>
    <property type="match status" value="2"/>
</dbReference>
<sequence>MDSNGNNTKKKLWFCGLLWWSLLLELSSGASFFGDGFIHLKATESSDHNILRVRFRTSSTNGLMFLAAGQANYFLLELHAGRLQVRLDLGSGEQVLESERGVQLNDLAWHSVEVHHMQLNVTLTVDKNSHTSVKMPGSHHHLHIKDGLYVGGSGGLDKIYLSRNLIGFRGCLDEVVFNQHDLVSSLRPYIGYKNIYEVSLGCSPQFFATEEEPISFFSSRAYLSLPTWNHHHHQAAFECVVHTSANEGVILYSSARDGGFVALEIQEGFPVAVVGKNGVKTELRSQTSINDRKWHSLKLHFSSRNLELTVDKEMVKSSISSHSKRLHLKGFLYVGGIDDGTRLEVRKVGLASVSGKRVRGGSFKGCLRNIEINRVKMGLSNAVVTKDISVGCEPEKPPEESTHVSPTSIPRSVLYFVTPTSSLQMSTLAVGLDKRYGSDFVHFKNLVVQEGGRASLDAKHIKVFLDFKALGIRQSQIMFRIEEQPVRGQIRLDVDDEQEENTFGMLDLWHGRVMYVHGGSEEPDDFIMFSIYCSSRKPVPDYLKSSKLYRYNITVTPTNDAPELSLPEGNLFVLLERSKKHLTTEVLKVTDIDSNYTDLVFSVLGNLNVDAGYLELEGNPGKAETSFSYVDLDEMRVNYVHTGVRNSRIALRVSDGDKVSNTVVLRIMAIALEYEIANNTGLELTQGETAIISSKQLAVQTNAMKQTVDIRYDIIEPPQFGELQRLHSSGEWRHTESFSQRLLEKERLRYVSTFQDIQTSNISDYFKCKVNVAARANTEILFPITVKWVRYHLERNAMINMDKVRKVTLSSECLVARADGVTLSNEELYFRVLTIPKKGKLLLDSTVLMKNSTFSQRDLSDERVHYELVDRPYEDTTDRFKFQLISKHAQSENYDFQFSIKADINTVFLKNEGLSLQEGESKLITKDELFAETLSTRDMFYTVIRSPKHGRLARISQSNSNASYDNILTFSNQDIMQERLMYIHDDSETTQDDFAFIASTNQGFKSSISDNEVGSKEGTFNITVQLVNDEKPIRIIDKVFYVVRNGQKLLTTEDLLYYDNDSDFDDGQLIYTRRGIPMGDLVLVNDTTHRLFQFAQKDLEEKRVLFIHKGASTGRFVLFVSDGKNFVSGLLDVSAHDPFLKADNNTGLLVQKGQSVTFTTNNFSIASNMDIRDDQEVIIKLEEPPRYGSIYRNKTKVESFTQSDLKDGLISYSHDDSKHLADHFNLTVKAKVLQITERVNVKVYLESHQRPPIIQHQETLLVEEGKPVKIDETKLEVTHEDNLPSEIVFAVKVAPSHGFLRRFFEVDERYIGTKQSPVKMFTQDDINKGNIQYVQVEPNKVNDTFVLDATNGITDVSNIRITVDIIPLLIPLHVTNFTINEGSSKALTEDVLKVTNRHFSGLNFFYNLTKPPLHGHIEHSRHPGVPITTFTRRQVEHEFIYYVHDSSETLVDNFTVEANDTGLRKHSAAQTVFIELTAVNDESPVITTNRVLRVWVSSITEIRPEDLRAEDLDTPADELQFMVTPPSNGHLALKSNPMKAVLNFTQAHIDQGQLLFVHKGAMSGGFNFQVNDGVNFTPRQIFSITAKALVVNLEKNRPLKVFPGSSSPITNDDLQAVTNDIGSTSNRTIMFNVIRHPKLGRLVKRQLDNSTVEISTFTQDMVNRKEVIYIQTPIESVGWEAMDSITFSVSSPPASLDGQTFKIDISYENTGSEHNTVLLKNTGAEVAEGESVVIDEFKLDASNLMSKLSTPQRSSYEVWFQVTDLPQHGVIMVGERNLTKEKPNFSQFIVTKYGIIYSHDNSETTRDSFVFSAWLNPKGRTAQRPQDEKDVVIERFNITVKPVNDKPPVLKTKTPGLKVVQGDKVAIGPEDLRVEDLDDPPEDITFSVISKPSNGYIALQGCLNESVDAFTQAQINSRSVYFIHDGSSASGVFYFSVTDGHHKPVYKLFNIDVSEITVTLLNYTGLSLQQGRTVVPLTQDNLAAETNGKSATICYMITKPPTFGKILKENQEVKHFTQEDLRTGSLAYHMISLSSTEDSFEFTVFTSEANLTGQVLNVTVRPLIHVGQGLKIPNGITVRLNTSFFNASELAAVSDNDPVFDILCHPKYGKVLQTSSKRSKKFVPAASFTFQEVVQQKVALELNANMTGVEELNDSLVFVLKADNVQPAKGEFHFTVVPYDPAVFPTTKSPVPTTSPSPQTPIKISRNGTVSPVPSTVLHSTHQPSKNQQKFRGRNRWGNSNGTSFFSTTLGKPPRTEEFPFRNTPVRVESYPQKTSNPLLIILPLLALLLLIIIFVVVVVYFRHHRQTKQNTSSPQENPPTVSPSSESHNNLTQRSTTVPTVTVTPLSPSYPSSPVLSRFLPPNQASPYDTTHSNVLISSWSNGSLEPTSQIIHTVTPTLQKNQYWSLFQFARDLLEESNLLLEMVLHLGLEVSHADVVEVLDLSQRGAGDDVAAVVDAVCLRPVSPVKEMAWLSPDEYVCWSISKAWLRALNDIPTFWYSFLNPPICLRANSLTVALSCMVLSSILLVKVLNPSILLSTSWKSRGAGGVLMAFSSVQVRKCWKTSHLDRTGWLVMWFIHHMRPFLLLEMKSSSKRPVACFSGRCGTEMTGNFSAKRASASLRRISTYEAGTSPLSPLLLELSSQPSMSCSLIK</sequence>
<keyword evidence="11" id="KW-1185">Reference proteome</keyword>
<dbReference type="SUPFAM" id="SSF49899">
    <property type="entry name" value="Concanavalin A-like lectins/glucanases"/>
    <property type="match status" value="2"/>
</dbReference>
<protein>
    <recommendedName>
        <fullName evidence="9">Laminin G domain-containing protein</fullName>
    </recommendedName>
</protein>
<evidence type="ECO:0000256" key="8">
    <source>
        <dbReference type="SAM" id="SignalP"/>
    </source>
</evidence>
<feature type="repeat" description="CSPG" evidence="5">
    <location>
        <begin position="1715"/>
        <end position="1814"/>
    </location>
</feature>
<dbReference type="PANTHER" id="PTHR45739">
    <property type="entry name" value="MATRIX PROTEIN, PUTATIVE-RELATED"/>
    <property type="match status" value="1"/>
</dbReference>
<feature type="repeat" description="CSPG" evidence="5">
    <location>
        <begin position="1368"/>
        <end position="1459"/>
    </location>
</feature>
<evidence type="ECO:0000256" key="7">
    <source>
        <dbReference type="SAM" id="Phobius"/>
    </source>
</evidence>
<name>A0A315V0T1_GAMAF</name>
<evidence type="ECO:0000313" key="11">
    <source>
        <dbReference type="Proteomes" id="UP000250572"/>
    </source>
</evidence>
<feature type="region of interest" description="Disordered" evidence="6">
    <location>
        <begin position="2217"/>
        <end position="2257"/>
    </location>
</feature>
<feature type="non-terminal residue" evidence="10">
    <location>
        <position position="2654"/>
    </location>
</feature>
<keyword evidence="7" id="KW-0472">Membrane</keyword>
<feature type="repeat" description="CSPG" evidence="5">
    <location>
        <begin position="562"/>
        <end position="656"/>
    </location>
</feature>
<dbReference type="PANTHER" id="PTHR45739:SF12">
    <property type="entry name" value="CHONDROITIN SULFATE PROTEOGLYCAN 4-LIKE ISOFORM X2"/>
    <property type="match status" value="1"/>
</dbReference>
<organism evidence="10 11">
    <name type="scientific">Gambusia affinis</name>
    <name type="common">Western mosquitofish</name>
    <name type="synonym">Heterandria affinis</name>
    <dbReference type="NCBI Taxonomy" id="33528"/>
    <lineage>
        <taxon>Eukaryota</taxon>
        <taxon>Metazoa</taxon>
        <taxon>Chordata</taxon>
        <taxon>Craniata</taxon>
        <taxon>Vertebrata</taxon>
        <taxon>Euteleostomi</taxon>
        <taxon>Actinopterygii</taxon>
        <taxon>Neopterygii</taxon>
        <taxon>Teleostei</taxon>
        <taxon>Neoteleostei</taxon>
        <taxon>Acanthomorphata</taxon>
        <taxon>Ovalentaria</taxon>
        <taxon>Atherinomorphae</taxon>
        <taxon>Cyprinodontiformes</taxon>
        <taxon>Poeciliidae</taxon>
        <taxon>Poeciliinae</taxon>
        <taxon>Gambusia</taxon>
    </lineage>
</organism>
<dbReference type="GO" id="GO:0009653">
    <property type="term" value="P:anatomical structure morphogenesis"/>
    <property type="evidence" value="ECO:0007669"/>
    <property type="project" value="TreeGrafter"/>
</dbReference>
<feature type="domain" description="Laminin G" evidence="9">
    <location>
        <begin position="29"/>
        <end position="202"/>
    </location>
</feature>
<feature type="repeat" description="CSPG" evidence="5">
    <location>
        <begin position="1251"/>
        <end position="1350"/>
    </location>
</feature>
<feature type="repeat" description="CSPG" evidence="5">
    <location>
        <begin position="1483"/>
        <end position="1573"/>
    </location>
</feature>
<dbReference type="InterPro" id="IPR013320">
    <property type="entry name" value="ConA-like_dom_sf"/>
</dbReference>
<evidence type="ECO:0000256" key="2">
    <source>
        <dbReference type="ARBA" id="ARBA00022737"/>
    </source>
</evidence>
<evidence type="ECO:0000256" key="6">
    <source>
        <dbReference type="SAM" id="MobiDB-lite"/>
    </source>
</evidence>
<dbReference type="EMBL" id="NHOQ01002573">
    <property type="protein sequence ID" value="PWA15877.1"/>
    <property type="molecule type" value="Genomic_DNA"/>
</dbReference>
<feature type="repeat" description="CSPG" evidence="5">
    <location>
        <begin position="1957"/>
        <end position="2045"/>
    </location>
</feature>
<feature type="signal peptide" evidence="8">
    <location>
        <begin position="1"/>
        <end position="29"/>
    </location>
</feature>
<proteinExistence type="predicted"/>
<feature type="repeat" description="CSPG" evidence="5">
    <location>
        <begin position="1848"/>
        <end position="1940"/>
    </location>
</feature>
<feature type="transmembrane region" description="Helical" evidence="7">
    <location>
        <begin position="2279"/>
        <end position="2302"/>
    </location>
</feature>
<feature type="chain" id="PRO_5016366939" description="Laminin G domain-containing protein" evidence="8">
    <location>
        <begin position="30"/>
        <end position="2654"/>
    </location>
</feature>
<accession>A0A315V0T1</accession>
<dbReference type="Proteomes" id="UP000250572">
    <property type="component" value="Unassembled WGS sequence"/>
</dbReference>
<evidence type="ECO:0000259" key="9">
    <source>
        <dbReference type="PROSITE" id="PS50025"/>
    </source>
</evidence>
<dbReference type="STRING" id="33528.ENSGAFP00000025457"/>
<evidence type="ECO:0000313" key="10">
    <source>
        <dbReference type="EMBL" id="PWA15877.1"/>
    </source>
</evidence>
<feature type="compositionally biased region" description="Polar residues" evidence="6">
    <location>
        <begin position="2217"/>
        <end position="2228"/>
    </location>
</feature>
<feature type="compositionally biased region" description="Polar residues" evidence="6">
    <location>
        <begin position="2323"/>
        <end position="2335"/>
    </location>
</feature>
<dbReference type="InterPro" id="IPR001791">
    <property type="entry name" value="Laminin_G"/>
</dbReference>
<feature type="compositionally biased region" description="Low complexity" evidence="6">
    <location>
        <begin position="2336"/>
        <end position="2354"/>
    </location>
</feature>
<dbReference type="Pfam" id="PF16184">
    <property type="entry name" value="Cadherin_3"/>
    <property type="match status" value="12"/>
</dbReference>
<dbReference type="InterPro" id="IPR051561">
    <property type="entry name" value="FRAS1_ECM"/>
</dbReference>
<comment type="caution">
    <text evidence="10">The sequence shown here is derived from an EMBL/GenBank/DDBJ whole genome shotgun (WGS) entry which is preliminary data.</text>
</comment>
<dbReference type="Pfam" id="PF02210">
    <property type="entry name" value="Laminin_G_2"/>
    <property type="match status" value="2"/>
</dbReference>
<feature type="region of interest" description="Disordered" evidence="6">
    <location>
        <begin position="2307"/>
        <end position="2354"/>
    </location>
</feature>
<dbReference type="CDD" id="cd00110">
    <property type="entry name" value="LamG"/>
    <property type="match status" value="2"/>
</dbReference>
<keyword evidence="1 8" id="KW-0732">Signal</keyword>
<feature type="repeat" description="CSPG" evidence="5">
    <location>
        <begin position="1590"/>
        <end position="1690"/>
    </location>
</feature>
<reference evidence="10 11" key="1">
    <citation type="journal article" date="2018" name="G3 (Bethesda)">
        <title>A High-Quality Reference Genome for the Invasive Mosquitofish Gambusia affinis Using a Chicago Library.</title>
        <authorList>
            <person name="Hoffberg S.L."/>
            <person name="Troendle N.J."/>
            <person name="Glenn T.C."/>
            <person name="Mahmud O."/>
            <person name="Louha S."/>
            <person name="Chalopin D."/>
            <person name="Bennetzen J.L."/>
            <person name="Mauricio R."/>
        </authorList>
    </citation>
    <scope>NUCLEOTIDE SEQUENCE [LARGE SCALE GENOMIC DNA]</scope>
    <source>
        <strain evidence="10">NE01/NJP1002.9</strain>
        <tissue evidence="10">Muscle</tissue>
    </source>
</reference>
<dbReference type="PROSITE" id="PS51854">
    <property type="entry name" value="CSPG"/>
    <property type="match status" value="12"/>
</dbReference>
<dbReference type="InterPro" id="IPR039005">
    <property type="entry name" value="CSPG_rpt"/>
</dbReference>
<keyword evidence="7" id="KW-1133">Transmembrane helix</keyword>
<feature type="domain" description="Laminin G" evidence="9">
    <location>
        <begin position="212"/>
        <end position="392"/>
    </location>
</feature>